<dbReference type="InterPro" id="IPR019734">
    <property type="entry name" value="TPR_rpt"/>
</dbReference>
<dbReference type="InterPro" id="IPR051943">
    <property type="entry name" value="TRAFAC_Dynamin-like_GTPase"/>
</dbReference>
<dbReference type="Pfam" id="PF14559">
    <property type="entry name" value="TPR_19"/>
    <property type="match status" value="1"/>
</dbReference>
<dbReference type="Gene3D" id="1.25.40.10">
    <property type="entry name" value="Tetratricopeptide repeat domain"/>
    <property type="match status" value="3"/>
</dbReference>
<dbReference type="PANTHER" id="PTHR43681:SF1">
    <property type="entry name" value="SARCALUMENIN"/>
    <property type="match status" value="1"/>
</dbReference>
<evidence type="ECO:0000313" key="2">
    <source>
        <dbReference type="Proteomes" id="UP000249799"/>
    </source>
</evidence>
<reference evidence="1 2" key="1">
    <citation type="submission" date="2018-06" db="EMBL/GenBank/DDBJ databases">
        <title>Lujinxingia sediminis gen. nov. sp. nov., a new facultative anaerobic member of the class Deltaproteobacteria, and proposal of Lujinxingaceae fam. nov.</title>
        <authorList>
            <person name="Guo L.-Y."/>
            <person name="Li C.-M."/>
            <person name="Wang S."/>
            <person name="Du Z.-J."/>
        </authorList>
    </citation>
    <scope>NUCLEOTIDE SEQUENCE [LARGE SCALE GENOMIC DNA]</scope>
    <source>
        <strain evidence="1 2">FA350</strain>
    </source>
</reference>
<dbReference type="SMART" id="SM00028">
    <property type="entry name" value="TPR"/>
    <property type="match status" value="5"/>
</dbReference>
<dbReference type="SUPFAM" id="SSF48452">
    <property type="entry name" value="TPR-like"/>
    <property type="match status" value="2"/>
</dbReference>
<dbReference type="RefSeq" id="WP_111336528.1">
    <property type="nucleotide sequence ID" value="NZ_CP030032.1"/>
</dbReference>
<dbReference type="InterPro" id="IPR011990">
    <property type="entry name" value="TPR-like_helical_dom_sf"/>
</dbReference>
<protein>
    <submittedName>
        <fullName evidence="1">Uncharacterized protein</fullName>
    </submittedName>
</protein>
<dbReference type="EMBL" id="CP030032">
    <property type="protein sequence ID" value="AWV90835.1"/>
    <property type="molecule type" value="Genomic_DNA"/>
</dbReference>
<dbReference type="CDD" id="cd09912">
    <property type="entry name" value="DLP_2"/>
    <property type="match status" value="1"/>
</dbReference>
<dbReference type="AlphaFoldDB" id="A0A2Z4FPZ3"/>
<name>A0A2Z4FPZ3_9DELT</name>
<dbReference type="Gene3D" id="3.40.50.300">
    <property type="entry name" value="P-loop containing nucleotide triphosphate hydrolases"/>
    <property type="match status" value="1"/>
</dbReference>
<dbReference type="Pfam" id="PF13432">
    <property type="entry name" value="TPR_16"/>
    <property type="match status" value="2"/>
</dbReference>
<organism evidence="1 2">
    <name type="scientific">Bradymonas sediminis</name>
    <dbReference type="NCBI Taxonomy" id="1548548"/>
    <lineage>
        <taxon>Bacteria</taxon>
        <taxon>Deltaproteobacteria</taxon>
        <taxon>Bradymonadales</taxon>
        <taxon>Bradymonadaceae</taxon>
        <taxon>Bradymonas</taxon>
    </lineage>
</organism>
<dbReference type="OrthoDB" id="1100581at2"/>
<keyword evidence="2" id="KW-1185">Reference proteome</keyword>
<dbReference type="Proteomes" id="UP000249799">
    <property type="component" value="Chromosome"/>
</dbReference>
<dbReference type="InterPro" id="IPR045063">
    <property type="entry name" value="Dynamin_N"/>
</dbReference>
<dbReference type="PANTHER" id="PTHR43681">
    <property type="entry name" value="TRANSMEMBRANE GTPASE FZO"/>
    <property type="match status" value="1"/>
</dbReference>
<dbReference type="InterPro" id="IPR027417">
    <property type="entry name" value="P-loop_NTPase"/>
</dbReference>
<dbReference type="KEGG" id="bsed:DN745_16515"/>
<proteinExistence type="predicted"/>
<accession>A0A2Z4FPZ3</accession>
<sequence>MSFFDKIGLDKIGLDTLGERVGGFFDEVFLPEEVLQSLQNAMRAMERGEYQAALKILYRIHAQDSSIDRVHHLIGLCHFHLGELGKALTAFERGLTARADALGHLYAARCAEELASAKYAPDPAGGGDVALSAAQRSQYLHQAENHFRRGLEGGGKEDVNFDLLFGLGRIYLARGRADRAERELRKATRARPERPEATLSLARALIERAKLDEARVVLDSPAVRDFGAAAALLRAELEEASGDLRAAQAAYEATVIAIEQGPAAKEEARDILEIGAEVNIQLALIGAARTSMVLGDASRANRYLLQALTAGDAAEMAEIHLLLGDTNAAIQNDSRAMECYQTALDLKDASPQIQTRAHMGMGQILLRSDLDHADNVRRNQYARMHFQAALDHIPFDSPTAREAQQGLARAYLNDGDISSARRLIDAAIRQSDAPSQAMLFLLGQVALASGDAAEAVVAFQEASRSEQSANARQKQAIDAALQRALKRMTFDWQLPEAIEHSGALSEVLRQVREFVTADRRTLEFAPKVQQLIEDLDAPLSIALVGEFNAGKSTILNALIGEEVVPMGVLPTTAHLGIVQYGPRKSARIVQRDGRIQEANLAEVKAQMKQNSHEIAHLEFLYPHPALRSVEFWDTPGFNALDDAHEEAASRALGNADALLWVLDANQALSQSEFDQIDAIPDGKDRLLVLLNKIDRFGGPEARAASVEELLDYVEENAGERMAGCFPISGREAFALRVDTTDEERSAKEKALENSGFPAFKAFLESQIIERSSYIKTLEVTRKLAALLEDIAASQHTLSQNYAALDTESTALENWLAELHQKHPEERAKSESRALEDRFDFVLTGLEREISEALRSQTNFLARAALTRKSLSDEDRDFILELLAERVEDILSRSRQQVLADVDAIEGRIAQEIGTIIAQLPLVDARAMKRRLEGFFDETRVLKLLLGERVFGQLSAQTAGRIDAAGRSALDEIRGGADGAPIWKRALRRLLPDARGHLTTELARWYEEFFLAAQRFSDSVQRDLHLLKLESDYRFDVSLPAQFLQKQLNS</sequence>
<dbReference type="Pfam" id="PF00350">
    <property type="entry name" value="Dynamin_N"/>
    <property type="match status" value="1"/>
</dbReference>
<dbReference type="PROSITE" id="PS50005">
    <property type="entry name" value="TPR"/>
    <property type="match status" value="1"/>
</dbReference>
<evidence type="ECO:0000313" key="1">
    <source>
        <dbReference type="EMBL" id="AWV90835.1"/>
    </source>
</evidence>
<dbReference type="SUPFAM" id="SSF52540">
    <property type="entry name" value="P-loop containing nucleoside triphosphate hydrolases"/>
    <property type="match status" value="1"/>
</dbReference>
<gene>
    <name evidence="1" type="ORF">DN745_16515</name>
</gene>